<protein>
    <submittedName>
        <fullName evidence="1">Uncharacterized protein</fullName>
    </submittedName>
</protein>
<dbReference type="EMBL" id="CABWKQ010000040">
    <property type="protein sequence ID" value="VWX38535.1"/>
    <property type="molecule type" value="Genomic_DNA"/>
</dbReference>
<proteinExistence type="predicted"/>
<sequence length="403" mass="46082">MIGLTVLAESEGWLHQLEPTADFIAFCQSHRFSFDHYDYNVHTFLDLLDYMDFQEFEHYLFILRGTGERTMRLVAYLQQRMLHVQFHLMNDRGDVLFGDPYFLEGITVPFEEPLADSQPIALQDALMSLFTGVYPDATSRHPQPLRHIYAEGTSLLSSINPALFDQMTINSLLYIDQTTRHDLPVIELMSRVPVLVAFSDTLSFDIKAHLAVVSRTDMEAAFEAWQTTSRVPNPGHYMGVLDYATLTGMTVSHRLFIFKDGVCADYGKQICLSGLEDIDICQLRHRQREAFAPIAPNLQLALYPLLYQLASAFLTESQFVTPYTQLDLPRTAGKLGPLTMIGIQNREGAFVFELTTNQLFETDEVFLWILEADQKDRFDVLPERLGSDYETAIQAYKELMYHG</sequence>
<organism evidence="1 2">
    <name type="scientific">Exiguobacterium oxidotolerans</name>
    <dbReference type="NCBI Taxonomy" id="223958"/>
    <lineage>
        <taxon>Bacteria</taxon>
        <taxon>Bacillati</taxon>
        <taxon>Bacillota</taxon>
        <taxon>Bacilli</taxon>
        <taxon>Bacillales</taxon>
        <taxon>Bacillales Family XII. Incertae Sedis</taxon>
        <taxon>Exiguobacterium</taxon>
    </lineage>
</organism>
<evidence type="ECO:0000313" key="2">
    <source>
        <dbReference type="Proteomes" id="UP000439752"/>
    </source>
</evidence>
<gene>
    <name evidence="1" type="ORF">EXIGUO9Y_450003</name>
</gene>
<dbReference type="AlphaFoldDB" id="A0A653IGY5"/>
<accession>A0A653IGY5</accession>
<reference evidence="1 2" key="1">
    <citation type="submission" date="2019-10" db="EMBL/GenBank/DDBJ databases">
        <authorList>
            <person name="Karimi E."/>
        </authorList>
    </citation>
    <scope>NUCLEOTIDE SEQUENCE [LARGE SCALE GENOMIC DNA]</scope>
    <source>
        <strain evidence="1">Exiguobacterium sp. 9Y</strain>
    </source>
</reference>
<dbReference type="RefSeq" id="WP_159174125.1">
    <property type="nucleotide sequence ID" value="NZ_LR732313.1"/>
</dbReference>
<name>A0A653IGY5_9BACL</name>
<dbReference type="Proteomes" id="UP000439752">
    <property type="component" value="Unassembled WGS sequence"/>
</dbReference>
<evidence type="ECO:0000313" key="1">
    <source>
        <dbReference type="EMBL" id="VWX38535.1"/>
    </source>
</evidence>
<keyword evidence="2" id="KW-1185">Reference proteome</keyword>